<evidence type="ECO:0000256" key="3">
    <source>
        <dbReference type="ARBA" id="ARBA00022692"/>
    </source>
</evidence>
<keyword evidence="3 11" id="KW-0812">Transmembrane</keyword>
<evidence type="ECO:0000256" key="11">
    <source>
        <dbReference type="SAM" id="Phobius"/>
    </source>
</evidence>
<proteinExistence type="predicted"/>
<feature type="compositionally biased region" description="Polar residues" evidence="10">
    <location>
        <begin position="341"/>
        <end position="356"/>
    </location>
</feature>
<sequence>MNDSDDDIRWPVGSTMDDIGSLWYVSYFSHVPGVIAGFVANIIFIVVSQEVFNQRPTIPNMLFKYLACVDVLNCVFGLVPIILAHHLRIFTREVCAFHGTVLTALSVESQMIVALMSTERYSSLIHPFFYSEYLAGNHRNIVIGLHVLFFYATVSASLPLFGLNRNVPHPPNSYCMFDWADRTPKGRLVVYLNLMNMFTCLLIIVIMNGVVGVYMYRSRKLRPQLPSFTVRSDHQPPVDSRDRRLQVQMTKLTLVVAVVFFCCWFLFAFRILTNQLGVWRNDGLDWFSSRFMTLNSVINPFLYVIMWKPYRKGCWMLLKTCLHYMTNVGQLGTKTTRHQDNSAPGQLGTKTTRHQAGQLGTRTTRHQIFFLHYLYEC</sequence>
<dbReference type="GO" id="GO:0007189">
    <property type="term" value="P:adenylate cyclase-activating G protein-coupled receptor signaling pathway"/>
    <property type="evidence" value="ECO:0007669"/>
    <property type="project" value="TreeGrafter"/>
</dbReference>
<evidence type="ECO:0000256" key="1">
    <source>
        <dbReference type="ARBA" id="ARBA00004651"/>
    </source>
</evidence>
<dbReference type="AlphaFoldDB" id="A0A8K0ACL5"/>
<feature type="transmembrane region" description="Helical" evidence="11">
    <location>
        <begin position="194"/>
        <end position="216"/>
    </location>
</feature>
<keyword evidence="2" id="KW-1003">Cell membrane</keyword>
<evidence type="ECO:0000256" key="6">
    <source>
        <dbReference type="ARBA" id="ARBA00023136"/>
    </source>
</evidence>
<dbReference type="PANTHER" id="PTHR11866">
    <property type="entry name" value="G-PROTEIN COUPLED RECEPTOR FAMILY 1 MEMBER"/>
    <property type="match status" value="1"/>
</dbReference>
<dbReference type="OrthoDB" id="5959154at2759"/>
<feature type="transmembrane region" description="Helical" evidence="11">
    <location>
        <begin position="21"/>
        <end position="47"/>
    </location>
</feature>
<feature type="region of interest" description="Disordered" evidence="10">
    <location>
        <begin position="336"/>
        <end position="356"/>
    </location>
</feature>
<evidence type="ECO:0000256" key="10">
    <source>
        <dbReference type="SAM" id="MobiDB-lite"/>
    </source>
</evidence>
<keyword evidence="9" id="KW-0807">Transducer</keyword>
<accession>A0A8K0ACL5</accession>
<dbReference type="EMBL" id="OV696693">
    <property type="protein sequence ID" value="CAH1272411.1"/>
    <property type="molecule type" value="Genomic_DNA"/>
</dbReference>
<feature type="transmembrane region" description="Helical" evidence="11">
    <location>
        <begin position="252"/>
        <end position="272"/>
    </location>
</feature>
<feature type="transmembrane region" description="Helical" evidence="11">
    <location>
        <begin position="62"/>
        <end position="83"/>
    </location>
</feature>
<dbReference type="GO" id="GO:0005886">
    <property type="term" value="C:plasma membrane"/>
    <property type="evidence" value="ECO:0007669"/>
    <property type="project" value="UniProtKB-SubCell"/>
</dbReference>
<dbReference type="PRINTS" id="PR00237">
    <property type="entry name" value="GPCRRHODOPSN"/>
</dbReference>
<dbReference type="Proteomes" id="UP000838412">
    <property type="component" value="Chromosome 8"/>
</dbReference>
<organism evidence="12 13">
    <name type="scientific">Branchiostoma lanceolatum</name>
    <name type="common">Common lancelet</name>
    <name type="synonym">Amphioxus lanceolatum</name>
    <dbReference type="NCBI Taxonomy" id="7740"/>
    <lineage>
        <taxon>Eukaryota</taxon>
        <taxon>Metazoa</taxon>
        <taxon>Chordata</taxon>
        <taxon>Cephalochordata</taxon>
        <taxon>Leptocardii</taxon>
        <taxon>Amphioxiformes</taxon>
        <taxon>Branchiostomatidae</taxon>
        <taxon>Branchiostoma</taxon>
    </lineage>
</organism>
<feature type="transmembrane region" description="Helical" evidence="11">
    <location>
        <begin position="141"/>
        <end position="161"/>
    </location>
</feature>
<keyword evidence="5" id="KW-0297">G-protein coupled receptor</keyword>
<dbReference type="GO" id="GO:0004930">
    <property type="term" value="F:G protein-coupled receptor activity"/>
    <property type="evidence" value="ECO:0007669"/>
    <property type="project" value="UniProtKB-KW"/>
</dbReference>
<dbReference type="InterPro" id="IPR000276">
    <property type="entry name" value="GPCR_Rhodpsn"/>
</dbReference>
<evidence type="ECO:0000256" key="4">
    <source>
        <dbReference type="ARBA" id="ARBA00022989"/>
    </source>
</evidence>
<keyword evidence="7" id="KW-0675">Receptor</keyword>
<keyword evidence="8" id="KW-0325">Glycoprotein</keyword>
<evidence type="ECO:0000256" key="2">
    <source>
        <dbReference type="ARBA" id="ARBA00022475"/>
    </source>
</evidence>
<dbReference type="FunFam" id="1.20.1070.10:FF:000465">
    <property type="entry name" value="Predicted protein"/>
    <property type="match status" value="1"/>
</dbReference>
<dbReference type="SUPFAM" id="SSF81321">
    <property type="entry name" value="Family A G protein-coupled receptor-like"/>
    <property type="match status" value="1"/>
</dbReference>
<dbReference type="PANTHER" id="PTHR11866:SF16">
    <property type="entry name" value="PROSTAGLANDIN E2 RECEPTOR EP4 SUBTYPE-LIKE PROTEIN"/>
    <property type="match status" value="1"/>
</dbReference>
<evidence type="ECO:0000256" key="8">
    <source>
        <dbReference type="ARBA" id="ARBA00023180"/>
    </source>
</evidence>
<feature type="transmembrane region" description="Helical" evidence="11">
    <location>
        <begin position="292"/>
        <end position="310"/>
    </location>
</feature>
<comment type="subcellular location">
    <subcellularLocation>
        <location evidence="1">Cell membrane</location>
        <topology evidence="1">Multi-pass membrane protein</topology>
    </subcellularLocation>
</comment>
<evidence type="ECO:0000256" key="7">
    <source>
        <dbReference type="ARBA" id="ARBA00023170"/>
    </source>
</evidence>
<gene>
    <name evidence="12" type="primary">PTGIR</name>
    <name evidence="12" type="ORF">BLAG_LOCUS24059</name>
</gene>
<evidence type="ECO:0000313" key="13">
    <source>
        <dbReference type="Proteomes" id="UP000838412"/>
    </source>
</evidence>
<keyword evidence="4 11" id="KW-1133">Transmembrane helix</keyword>
<keyword evidence="6 11" id="KW-0472">Membrane</keyword>
<evidence type="ECO:0000256" key="9">
    <source>
        <dbReference type="ARBA" id="ARBA00023224"/>
    </source>
</evidence>
<name>A0A8K0ACL5_BRALA</name>
<evidence type="ECO:0000256" key="5">
    <source>
        <dbReference type="ARBA" id="ARBA00023040"/>
    </source>
</evidence>
<protein>
    <submittedName>
        <fullName evidence="12">PTGIR protein</fullName>
    </submittedName>
</protein>
<dbReference type="GO" id="GO:0007204">
    <property type="term" value="P:positive regulation of cytosolic calcium ion concentration"/>
    <property type="evidence" value="ECO:0007669"/>
    <property type="project" value="TreeGrafter"/>
</dbReference>
<keyword evidence="13" id="KW-1185">Reference proteome</keyword>
<dbReference type="Pfam" id="PF00001">
    <property type="entry name" value="7tm_1"/>
    <property type="match status" value="1"/>
</dbReference>
<reference evidence="12" key="1">
    <citation type="submission" date="2022-01" db="EMBL/GenBank/DDBJ databases">
        <authorList>
            <person name="Braso-Vives M."/>
        </authorList>
    </citation>
    <scope>NUCLEOTIDE SEQUENCE</scope>
</reference>
<evidence type="ECO:0000313" key="12">
    <source>
        <dbReference type="EMBL" id="CAH1272411.1"/>
    </source>
</evidence>
<dbReference type="Gene3D" id="1.20.1070.10">
    <property type="entry name" value="Rhodopsin 7-helix transmembrane proteins"/>
    <property type="match status" value="1"/>
</dbReference>
<dbReference type="InterPro" id="IPR008365">
    <property type="entry name" value="Prostanoid_rcpt"/>
</dbReference>